<feature type="compositionally biased region" description="Pro residues" evidence="1">
    <location>
        <begin position="199"/>
        <end position="209"/>
    </location>
</feature>
<dbReference type="Proteomes" id="UP000018144">
    <property type="component" value="Unassembled WGS sequence"/>
</dbReference>
<evidence type="ECO:0008006" key="5">
    <source>
        <dbReference type="Google" id="ProtNLM"/>
    </source>
</evidence>
<feature type="signal peptide" evidence="2">
    <location>
        <begin position="1"/>
        <end position="18"/>
    </location>
</feature>
<feature type="region of interest" description="Disordered" evidence="1">
    <location>
        <begin position="180"/>
        <end position="229"/>
    </location>
</feature>
<dbReference type="OrthoDB" id="10412531at2759"/>
<sequence length="343" mass="36517">MRPIILLSAILCSVFVNAQIVFVNAQSDQVNEAADIIYNNDYESWCSAWLPPVTRTRISTIRVNARTATVARSTATRNVGVTRTATAVTTTTITQTSTVTMTAPARIARRQAPAGRPVKPADLARFSDAILTEACLFLVEPRTATITQQTTQTFAARTVTIPVTTTTISSPTTVTRVATSTRTAAVTVTRTVSSDRNTPTPPPPPPPPSGGGSVDADNDRGNEESIAGKVVPSGASQCRDFTGNGQIAVGVHQYSFSRPVGRDAYVIDWNVKNAQDCCNRCFSSAMGCAFWRFADSCLIIANPTRANQCADIRPVVTVTTGGKDSDSMAGPGGCGWQIQRARL</sequence>
<organism evidence="3 4">
    <name type="scientific">Pyronema omphalodes (strain CBS 100304)</name>
    <name type="common">Pyronema confluens</name>
    <dbReference type="NCBI Taxonomy" id="1076935"/>
    <lineage>
        <taxon>Eukaryota</taxon>
        <taxon>Fungi</taxon>
        <taxon>Dikarya</taxon>
        <taxon>Ascomycota</taxon>
        <taxon>Pezizomycotina</taxon>
        <taxon>Pezizomycetes</taxon>
        <taxon>Pezizales</taxon>
        <taxon>Pyronemataceae</taxon>
        <taxon>Pyronema</taxon>
    </lineage>
</organism>
<dbReference type="AlphaFoldDB" id="U4LT00"/>
<keyword evidence="2" id="KW-0732">Signal</keyword>
<feature type="compositionally biased region" description="Low complexity" evidence="1">
    <location>
        <begin position="180"/>
        <end position="194"/>
    </location>
</feature>
<evidence type="ECO:0000313" key="3">
    <source>
        <dbReference type="EMBL" id="CCX30496.1"/>
    </source>
</evidence>
<dbReference type="EMBL" id="HF935441">
    <property type="protein sequence ID" value="CCX30496.1"/>
    <property type="molecule type" value="Genomic_DNA"/>
</dbReference>
<evidence type="ECO:0000256" key="1">
    <source>
        <dbReference type="SAM" id="MobiDB-lite"/>
    </source>
</evidence>
<keyword evidence="4" id="KW-1185">Reference proteome</keyword>
<gene>
    <name evidence="3" type="ORF">PCON_08695</name>
</gene>
<name>U4LT00_PYROM</name>
<evidence type="ECO:0000313" key="4">
    <source>
        <dbReference type="Proteomes" id="UP000018144"/>
    </source>
</evidence>
<protein>
    <recommendedName>
        <fullName evidence="5">Apple domain-containing protein</fullName>
    </recommendedName>
</protein>
<evidence type="ECO:0000256" key="2">
    <source>
        <dbReference type="SAM" id="SignalP"/>
    </source>
</evidence>
<reference evidence="3 4" key="1">
    <citation type="journal article" date="2013" name="PLoS Genet.">
        <title>The genome and development-dependent transcriptomes of Pyronema confluens: a window into fungal evolution.</title>
        <authorList>
            <person name="Traeger S."/>
            <person name="Altegoer F."/>
            <person name="Freitag M."/>
            <person name="Gabaldon T."/>
            <person name="Kempken F."/>
            <person name="Kumar A."/>
            <person name="Marcet-Houben M."/>
            <person name="Poggeler S."/>
            <person name="Stajich J.E."/>
            <person name="Nowrousian M."/>
        </authorList>
    </citation>
    <scope>NUCLEOTIDE SEQUENCE [LARGE SCALE GENOMIC DNA]</scope>
    <source>
        <strain evidence="4">CBS 100304</strain>
        <tissue evidence="3">Vegetative mycelium</tissue>
    </source>
</reference>
<accession>U4LT00</accession>
<feature type="chain" id="PRO_5004651882" description="Apple domain-containing protein" evidence="2">
    <location>
        <begin position="19"/>
        <end position="343"/>
    </location>
</feature>
<proteinExistence type="predicted"/>